<dbReference type="AlphaFoldDB" id="A0A1I2XZV8"/>
<protein>
    <submittedName>
        <fullName evidence="3">Carboxyltransferase</fullName>
    </submittedName>
    <submittedName>
        <fullName evidence="2">Oxaloacetate decarboxylase, alpha subunit</fullName>
    </submittedName>
</protein>
<dbReference type="EMBL" id="FOPW01000001">
    <property type="protein sequence ID" value="SFH18266.1"/>
    <property type="molecule type" value="Genomic_DNA"/>
</dbReference>
<dbReference type="InterPro" id="IPR055268">
    <property type="entry name" value="PCB-like"/>
</dbReference>
<dbReference type="PANTHER" id="PTHR43778:SF2">
    <property type="entry name" value="PYRUVATE CARBOXYLASE, MITOCHONDRIAL"/>
    <property type="match status" value="1"/>
</dbReference>
<sequence>MNVEFVDQTLRDGTQSLWGLRMRAYDAADALPYLAKTGFETIDLTGPGVFTVLVREFNDDPWDTMDFLVKGLPGNKTRCGMRTHSVMGFARAPESIIDLWVQTLIKHGVENFWIYDCAFDLPVMKRLVDVIAAAGGEALPSIMYGLTSIHDDAFFAAQAKEMASWAGVRSIYVEDAPGILKPERAKTLLPAIRAAAGDMPLELHCHNNAGMAQHNYMVGIESGFNRIHTASRPLANGASLPSTESMVDIVEYMGHTHSLDRNMFAPVAENFIRAAKAGNHLLGVPAEFDPRIYDHQLPGGMTGTLINQLGKHGMAHRLNEVLNAIPQVRLDFGEPIMATPFSQFVGIQAVLNIVTGDPYSLVPDEVIHYLLGHYGPIHGTVNQNVRDRVLSSARAKQIAQWERPEPSLKEIRSRFAAGISDEELLLRYMNSEDEVNKTLAAGPVRKDPRRSANRIVENIVDLVGEKSTATAFSVSSPDFSVHLSKLTGSK</sequence>
<dbReference type="InterPro" id="IPR013785">
    <property type="entry name" value="Aldolase_TIM"/>
</dbReference>
<dbReference type="PANTHER" id="PTHR43778">
    <property type="entry name" value="PYRUVATE CARBOXYLASE"/>
    <property type="match status" value="1"/>
</dbReference>
<reference evidence="3 5" key="2">
    <citation type="submission" date="2019-03" db="EMBL/GenBank/DDBJ databases">
        <title>Genomics of glacier-inhabiting Cryobacterium strains.</title>
        <authorList>
            <person name="Liu Q."/>
            <person name="Xin Y.-H."/>
        </authorList>
    </citation>
    <scope>NUCLEOTIDE SEQUENCE [LARGE SCALE GENOMIC DNA]</scope>
    <source>
        <strain evidence="3 5">Hh34</strain>
    </source>
</reference>
<dbReference type="Gene3D" id="3.20.20.70">
    <property type="entry name" value="Aldolase class I"/>
    <property type="match status" value="1"/>
</dbReference>
<evidence type="ECO:0000313" key="4">
    <source>
        <dbReference type="Proteomes" id="UP000199681"/>
    </source>
</evidence>
<dbReference type="STRING" id="995038.SAMN05216274_101229"/>
<keyword evidence="3" id="KW-0808">Transferase</keyword>
<evidence type="ECO:0000259" key="1">
    <source>
        <dbReference type="PROSITE" id="PS50991"/>
    </source>
</evidence>
<dbReference type="Proteomes" id="UP000297963">
    <property type="component" value="Unassembled WGS sequence"/>
</dbReference>
<dbReference type="GO" id="GO:0004736">
    <property type="term" value="F:pyruvate carboxylase activity"/>
    <property type="evidence" value="ECO:0007669"/>
    <property type="project" value="TreeGrafter"/>
</dbReference>
<dbReference type="Proteomes" id="UP000199681">
    <property type="component" value="Unassembled WGS sequence"/>
</dbReference>
<evidence type="ECO:0000313" key="5">
    <source>
        <dbReference type="Proteomes" id="UP000297963"/>
    </source>
</evidence>
<dbReference type="Pfam" id="PF02436">
    <property type="entry name" value="PYC_OADA"/>
    <property type="match status" value="1"/>
</dbReference>
<dbReference type="EMBL" id="SOFE01000014">
    <property type="protein sequence ID" value="TFB85056.1"/>
    <property type="molecule type" value="Genomic_DNA"/>
</dbReference>
<proteinExistence type="predicted"/>
<feature type="domain" description="Pyruvate carboxyltransferase" evidence="1">
    <location>
        <begin position="3"/>
        <end position="265"/>
    </location>
</feature>
<dbReference type="SUPFAM" id="SSF51569">
    <property type="entry name" value="Aldolase"/>
    <property type="match status" value="1"/>
</dbReference>
<keyword evidence="4" id="KW-1185">Reference proteome</keyword>
<dbReference type="InterPro" id="IPR003379">
    <property type="entry name" value="Carboxylase_cons_dom"/>
</dbReference>
<dbReference type="PROSITE" id="PS50991">
    <property type="entry name" value="PYR_CT"/>
    <property type="match status" value="1"/>
</dbReference>
<comment type="caution">
    <text evidence="3">The sequence shown here is derived from an EMBL/GenBank/DDBJ whole genome shotgun (WGS) entry which is preliminary data.</text>
</comment>
<dbReference type="RefSeq" id="WP_092448044.1">
    <property type="nucleotide sequence ID" value="NZ_BKAC01000003.1"/>
</dbReference>
<dbReference type="SUPFAM" id="SSF89000">
    <property type="entry name" value="post-HMGL domain-like"/>
    <property type="match status" value="1"/>
</dbReference>
<organism evidence="3 5">
    <name type="scientific">Cryobacterium levicorallinum</name>
    <dbReference type="NCBI Taxonomy" id="995038"/>
    <lineage>
        <taxon>Bacteria</taxon>
        <taxon>Bacillati</taxon>
        <taxon>Actinomycetota</taxon>
        <taxon>Actinomycetes</taxon>
        <taxon>Micrococcales</taxon>
        <taxon>Microbacteriaceae</taxon>
        <taxon>Cryobacterium</taxon>
    </lineage>
</organism>
<dbReference type="InterPro" id="IPR000891">
    <property type="entry name" value="PYR_CT"/>
</dbReference>
<evidence type="ECO:0000313" key="2">
    <source>
        <dbReference type="EMBL" id="SFH18266.1"/>
    </source>
</evidence>
<name>A0A1I2XZV8_9MICO</name>
<dbReference type="Pfam" id="PF00682">
    <property type="entry name" value="HMGL-like"/>
    <property type="match status" value="1"/>
</dbReference>
<reference evidence="2 4" key="1">
    <citation type="submission" date="2016-10" db="EMBL/GenBank/DDBJ databases">
        <authorList>
            <person name="Varghese N."/>
            <person name="Submissions S."/>
        </authorList>
    </citation>
    <scope>NUCLEOTIDE SEQUENCE [LARGE SCALE GENOMIC DNA]</scope>
    <source>
        <strain evidence="2 4">GMCC 1.11211</strain>
    </source>
</reference>
<dbReference type="GO" id="GO:0006094">
    <property type="term" value="P:gluconeogenesis"/>
    <property type="evidence" value="ECO:0007669"/>
    <property type="project" value="TreeGrafter"/>
</dbReference>
<dbReference type="GO" id="GO:0016740">
    <property type="term" value="F:transferase activity"/>
    <property type="evidence" value="ECO:0007669"/>
    <property type="project" value="UniProtKB-KW"/>
</dbReference>
<dbReference type="GO" id="GO:0005737">
    <property type="term" value="C:cytoplasm"/>
    <property type="evidence" value="ECO:0007669"/>
    <property type="project" value="TreeGrafter"/>
</dbReference>
<gene>
    <name evidence="3" type="ORF">E3O11_08420</name>
    <name evidence="2" type="ORF">SAMN05216274_101229</name>
</gene>
<evidence type="ECO:0000313" key="3">
    <source>
        <dbReference type="EMBL" id="TFB85056.1"/>
    </source>
</evidence>
<accession>A0A1I2XZV8</accession>